<evidence type="ECO:0000313" key="2">
    <source>
        <dbReference type="Proteomes" id="UP001327560"/>
    </source>
</evidence>
<reference evidence="1 2" key="1">
    <citation type="submission" date="2023-10" db="EMBL/GenBank/DDBJ databases">
        <title>Chromosome-scale genome assembly provides insights into flower coloration mechanisms of Canna indica.</title>
        <authorList>
            <person name="Li C."/>
        </authorList>
    </citation>
    <scope>NUCLEOTIDE SEQUENCE [LARGE SCALE GENOMIC DNA]</scope>
    <source>
        <tissue evidence="1">Flower</tissue>
    </source>
</reference>
<gene>
    <name evidence="1" type="ORF">Cni_G25602</name>
</gene>
<sequence>MRRLPLRVRRQGRAPALAVVGDGVGGVAFVVARLVHLHHVRHARLIVEYCDHIDQLIFGRAIIGSSTWGGGQVFVDCRKVKKKHDGT</sequence>
<keyword evidence="2" id="KW-1185">Reference proteome</keyword>
<dbReference type="Proteomes" id="UP001327560">
    <property type="component" value="Chromosome 8"/>
</dbReference>
<name>A0AAQ3QMJ7_9LILI</name>
<dbReference type="AlphaFoldDB" id="A0AAQ3QMJ7"/>
<dbReference type="EMBL" id="CP136897">
    <property type="protein sequence ID" value="WOL16814.1"/>
    <property type="molecule type" value="Genomic_DNA"/>
</dbReference>
<protein>
    <submittedName>
        <fullName evidence="1">Uncharacterized protein</fullName>
    </submittedName>
</protein>
<evidence type="ECO:0000313" key="1">
    <source>
        <dbReference type="EMBL" id="WOL16814.1"/>
    </source>
</evidence>
<accession>A0AAQ3QMJ7</accession>
<organism evidence="1 2">
    <name type="scientific">Canna indica</name>
    <name type="common">Indian-shot</name>
    <dbReference type="NCBI Taxonomy" id="4628"/>
    <lineage>
        <taxon>Eukaryota</taxon>
        <taxon>Viridiplantae</taxon>
        <taxon>Streptophyta</taxon>
        <taxon>Embryophyta</taxon>
        <taxon>Tracheophyta</taxon>
        <taxon>Spermatophyta</taxon>
        <taxon>Magnoliopsida</taxon>
        <taxon>Liliopsida</taxon>
        <taxon>Zingiberales</taxon>
        <taxon>Cannaceae</taxon>
        <taxon>Canna</taxon>
    </lineage>
</organism>
<proteinExistence type="predicted"/>